<accession>A0A146FAT0</accession>
<reference evidence="2" key="2">
    <citation type="submission" date="2016-02" db="EMBL/GenBank/DDBJ databases">
        <title>Genome sequencing of Aspergillus luchuensis NBRC 4314.</title>
        <authorList>
            <person name="Yamada O."/>
        </authorList>
    </citation>
    <scope>NUCLEOTIDE SEQUENCE [LARGE SCALE GENOMIC DNA]</scope>
    <source>
        <strain evidence="2">RIB 2604</strain>
    </source>
</reference>
<dbReference type="AlphaFoldDB" id="A0A146FAT0"/>
<reference evidence="1 2" key="1">
    <citation type="journal article" date="2016" name="DNA Res.">
        <title>Genome sequence of Aspergillus luchuensis NBRC 4314.</title>
        <authorList>
            <person name="Yamada O."/>
            <person name="Machida M."/>
            <person name="Hosoyama A."/>
            <person name="Goto M."/>
            <person name="Takahashi T."/>
            <person name="Futagami T."/>
            <person name="Yamagata Y."/>
            <person name="Takeuchi M."/>
            <person name="Kobayashi T."/>
            <person name="Koike H."/>
            <person name="Abe K."/>
            <person name="Asai K."/>
            <person name="Arita M."/>
            <person name="Fujita N."/>
            <person name="Fukuda K."/>
            <person name="Higa K."/>
            <person name="Horikawa H."/>
            <person name="Ishikawa T."/>
            <person name="Jinno K."/>
            <person name="Kato Y."/>
            <person name="Kirimura K."/>
            <person name="Mizutani O."/>
            <person name="Nakasone K."/>
            <person name="Sano M."/>
            <person name="Shiraishi Y."/>
            <person name="Tsukahara M."/>
            <person name="Gomi K."/>
        </authorList>
    </citation>
    <scope>NUCLEOTIDE SEQUENCE [LARGE SCALE GENOMIC DNA]</scope>
    <source>
        <strain evidence="1 2">RIB 2604</strain>
    </source>
</reference>
<protein>
    <submittedName>
        <fullName evidence="1">Similar to An03g00260</fullName>
    </submittedName>
</protein>
<proteinExistence type="predicted"/>
<organism evidence="1 2">
    <name type="scientific">Aspergillus kawachii</name>
    <name type="common">White koji mold</name>
    <name type="synonym">Aspergillus awamori var. kawachi</name>
    <dbReference type="NCBI Taxonomy" id="1069201"/>
    <lineage>
        <taxon>Eukaryota</taxon>
        <taxon>Fungi</taxon>
        <taxon>Dikarya</taxon>
        <taxon>Ascomycota</taxon>
        <taxon>Pezizomycotina</taxon>
        <taxon>Eurotiomycetes</taxon>
        <taxon>Eurotiomycetidae</taxon>
        <taxon>Eurotiales</taxon>
        <taxon>Aspergillaceae</taxon>
        <taxon>Aspergillus</taxon>
        <taxon>Aspergillus subgen. Circumdati</taxon>
    </lineage>
</organism>
<name>A0A146FAT0_ASPKA</name>
<dbReference type="VEuPathDB" id="FungiDB:ASPFODRAFT_126869"/>
<evidence type="ECO:0000313" key="2">
    <source>
        <dbReference type="Proteomes" id="UP000075230"/>
    </source>
</evidence>
<dbReference type="Proteomes" id="UP000075230">
    <property type="component" value="Unassembled WGS sequence"/>
</dbReference>
<sequence>MEPRVLEGIQWTVDKGYWKLRLNLNLFSEIQSILHEDLDWRWLCLKLEALEHSQAGVDRKRFFTLLEEIADQYGLTKTIKYAGYTDIESSVWIQHHRAKSRRPTRFLVTQCKRFAKEGQDSGWAEGVRQMNIYLGDIASSSKGRKYGIYGIVAIGKHVRFYEWDRKNKMVVDLGSGQPYHVKDDSVQVLNFLNMIKQNDKYV</sequence>
<gene>
    <name evidence="1" type="ORF">RIB2604_01701540</name>
</gene>
<evidence type="ECO:0000313" key="1">
    <source>
        <dbReference type="EMBL" id="GAT23018.1"/>
    </source>
</evidence>
<dbReference type="EMBL" id="BCWF01000017">
    <property type="protein sequence ID" value="GAT23018.1"/>
    <property type="molecule type" value="Genomic_DNA"/>
</dbReference>
<comment type="caution">
    <text evidence="1">The sequence shown here is derived from an EMBL/GenBank/DDBJ whole genome shotgun (WGS) entry which is preliminary data.</text>
</comment>